<dbReference type="GO" id="GO:0005737">
    <property type="term" value="C:cytoplasm"/>
    <property type="evidence" value="ECO:0007669"/>
    <property type="project" value="TreeGrafter"/>
</dbReference>
<dbReference type="InParanoid" id="D8M1H2"/>
<dbReference type="InterPro" id="IPR052969">
    <property type="entry name" value="Thr-specific_kinase-like"/>
</dbReference>
<dbReference type="RefSeq" id="XP_012895959.1">
    <property type="nucleotide sequence ID" value="XM_013040505.1"/>
</dbReference>
<dbReference type="InterPro" id="IPR036465">
    <property type="entry name" value="vWFA_dom_sf"/>
</dbReference>
<dbReference type="GO" id="GO:0004674">
    <property type="term" value="F:protein serine/threonine kinase activity"/>
    <property type="evidence" value="ECO:0007669"/>
    <property type="project" value="TreeGrafter"/>
</dbReference>
<proteinExistence type="predicted"/>
<dbReference type="AlphaFoldDB" id="D8M1H2"/>
<dbReference type="Gene3D" id="3.40.50.410">
    <property type="entry name" value="von Willebrand factor, type A domain"/>
    <property type="match status" value="1"/>
</dbReference>
<name>D8M1H2_BLAHO</name>
<dbReference type="PANTHER" id="PTHR47763">
    <property type="entry name" value="ALPHA-PROTEIN KINASE VWKA"/>
    <property type="match status" value="1"/>
</dbReference>
<keyword evidence="2" id="KW-1185">Reference proteome</keyword>
<evidence type="ECO:0008006" key="3">
    <source>
        <dbReference type="Google" id="ProtNLM"/>
    </source>
</evidence>
<evidence type="ECO:0000313" key="2">
    <source>
        <dbReference type="Proteomes" id="UP000008312"/>
    </source>
</evidence>
<organism evidence="1">
    <name type="scientific">Blastocystis hominis</name>
    <dbReference type="NCBI Taxonomy" id="12968"/>
    <lineage>
        <taxon>Eukaryota</taxon>
        <taxon>Sar</taxon>
        <taxon>Stramenopiles</taxon>
        <taxon>Bigyra</taxon>
        <taxon>Opalozoa</taxon>
        <taxon>Opalinata</taxon>
        <taxon>Blastocystidae</taxon>
        <taxon>Blastocystis</taxon>
    </lineage>
</organism>
<dbReference type="OrthoDB" id="14962at2759"/>
<dbReference type="Proteomes" id="UP000008312">
    <property type="component" value="Unassembled WGS sequence"/>
</dbReference>
<gene>
    <name evidence="1" type="ORF">GSBLH_T00002005001</name>
</gene>
<accession>D8M1H2</accession>
<reference evidence="1" key="1">
    <citation type="submission" date="2010-02" db="EMBL/GenBank/DDBJ databases">
        <title>Sequencing and annotation of the Blastocystis hominis genome.</title>
        <authorList>
            <person name="Wincker P."/>
        </authorList>
    </citation>
    <scope>NUCLEOTIDE SEQUENCE</scope>
    <source>
        <strain evidence="1">Singapore isolate B</strain>
    </source>
</reference>
<dbReference type="GeneID" id="24919218"/>
<protein>
    <recommendedName>
        <fullName evidence="3">VWFA domain-containing protein</fullName>
    </recommendedName>
</protein>
<sequence length="609" mass="68904">MNNTFGKTYAETTQRICNIPSIYETTLSSVRLNDITNKENKFKQIGDINDSKYDLGVDGAFGHYSILFIILYLCRGETDDDGKVIDEFITDEVLRNGKEVNGERFSPIAKLGPRVVNGIAKGKGFNIRYAYDYKTAIEELSSGRYRMTYITCSPGDGIMAKECDKDVDQYVYNFVSCVHEFNMRGGGVFWFLENYPYTYEADLYFKTFYGFEAVGDKDKNIKGGKVMKRVNSETPKAGQFITIGGKATDLFNLSHLDFGIVSIFEGRTLCTLNEKKLIDKGFRVFARESEGNATIMVKEKRAEGKEGRIIIDTAASKLFLEFTEDGTARWISNAAVWLCNTEQFEADRFLDPSVTSGIKMDGIRLPGLRPMEKRVFVSNRPRQTNFCMSIVMDTTGSMYTYLEETKKNIVQILDTLKQVSKDHNLPEGGIVAQVVQYKDYADTMYGETAEYITNDISRLKNKLESFEVDGGNAGMDCDYGWCEDVQGGLIRALEQMKKPPYNTYNHLILIVGDYPNHGDHPDCGITHTLKGESIDGLWNNIYRDIRSFSSIRVMFMPTGDATITYTMERMQSMLTSKIVDSTIITSETNYVEVIKQTAVNEYKRIIGIS</sequence>
<dbReference type="PANTHER" id="PTHR47763:SF1">
    <property type="entry name" value="DUF659 DOMAIN-CONTAINING PROTEIN"/>
    <property type="match status" value="1"/>
</dbReference>
<dbReference type="SUPFAM" id="SSF53300">
    <property type="entry name" value="vWA-like"/>
    <property type="match status" value="1"/>
</dbReference>
<evidence type="ECO:0000313" key="1">
    <source>
        <dbReference type="EMBL" id="CBK21911.2"/>
    </source>
</evidence>
<dbReference type="EMBL" id="FN668645">
    <property type="protein sequence ID" value="CBK21911.2"/>
    <property type="molecule type" value="Genomic_DNA"/>
</dbReference>